<reference evidence="11" key="2">
    <citation type="journal article" date="2021" name="Microbiol. Resour. Announc.">
        <title>Complete Genome Sequences of Three Human Oral Treponema parvum Isolates.</title>
        <authorList>
            <person name="Zeng H."/>
            <person name="Watt R.M."/>
        </authorList>
    </citation>
    <scope>NUCLEOTIDE SEQUENCE</scope>
    <source>
        <strain evidence="11">ATCC 700773</strain>
    </source>
</reference>
<dbReference type="PANTHER" id="PTHR47959">
    <property type="entry name" value="ATP-DEPENDENT RNA HELICASE RHLE-RELATED"/>
    <property type="match status" value="1"/>
</dbReference>
<keyword evidence="4" id="KW-0067">ATP-binding</keyword>
<dbReference type="InterPro" id="IPR014014">
    <property type="entry name" value="RNA_helicase_DEAD_Q_motif"/>
</dbReference>
<evidence type="ECO:0000256" key="3">
    <source>
        <dbReference type="ARBA" id="ARBA00022806"/>
    </source>
</evidence>
<dbReference type="GO" id="GO:0003676">
    <property type="term" value="F:nucleic acid binding"/>
    <property type="evidence" value="ECO:0007669"/>
    <property type="project" value="InterPro"/>
</dbReference>
<feature type="domain" description="Helicase C-terminal" evidence="9">
    <location>
        <begin position="219"/>
        <end position="388"/>
    </location>
</feature>
<dbReference type="InterPro" id="IPR001650">
    <property type="entry name" value="Helicase_C-like"/>
</dbReference>
<dbReference type="Proteomes" id="UP000671995">
    <property type="component" value="Chromosome"/>
</dbReference>
<name>A0A975F1R8_9SPIR</name>
<feature type="domain" description="Helicase ATP-binding" evidence="8">
    <location>
        <begin position="38"/>
        <end position="208"/>
    </location>
</feature>
<dbReference type="Pfam" id="PF00270">
    <property type="entry name" value="DEAD"/>
    <property type="match status" value="1"/>
</dbReference>
<feature type="domain" description="DEAD-box RNA helicase Q" evidence="10">
    <location>
        <begin position="6"/>
        <end position="34"/>
    </location>
</feature>
<evidence type="ECO:0000256" key="1">
    <source>
        <dbReference type="ARBA" id="ARBA00022741"/>
    </source>
</evidence>
<keyword evidence="1" id="KW-0547">Nucleotide-binding</keyword>
<dbReference type="CDD" id="cd12252">
    <property type="entry name" value="RRM_DbpA"/>
    <property type="match status" value="1"/>
</dbReference>
<evidence type="ECO:0000259" key="10">
    <source>
        <dbReference type="PROSITE" id="PS51195"/>
    </source>
</evidence>
<dbReference type="GO" id="GO:0005829">
    <property type="term" value="C:cytosol"/>
    <property type="evidence" value="ECO:0007669"/>
    <property type="project" value="TreeGrafter"/>
</dbReference>
<evidence type="ECO:0000313" key="12">
    <source>
        <dbReference type="Proteomes" id="UP000671995"/>
    </source>
</evidence>
<accession>A0A975F1R8</accession>
<dbReference type="GO" id="GO:0005524">
    <property type="term" value="F:ATP binding"/>
    <property type="evidence" value="ECO:0007669"/>
    <property type="project" value="UniProtKB-KW"/>
</dbReference>
<dbReference type="GO" id="GO:0003724">
    <property type="term" value="F:RNA helicase activity"/>
    <property type="evidence" value="ECO:0007669"/>
    <property type="project" value="InterPro"/>
</dbReference>
<dbReference type="InterPro" id="IPR014001">
    <property type="entry name" value="Helicase_ATP-bd"/>
</dbReference>
<comment type="similarity">
    <text evidence="5">Belongs to the DEAD box helicase family.</text>
</comment>
<dbReference type="InterPro" id="IPR012677">
    <property type="entry name" value="Nucleotide-bd_a/b_plait_sf"/>
</dbReference>
<evidence type="ECO:0000256" key="4">
    <source>
        <dbReference type="ARBA" id="ARBA00022840"/>
    </source>
</evidence>
<evidence type="ECO:0000313" key="11">
    <source>
        <dbReference type="EMBL" id="QTQ12846.1"/>
    </source>
</evidence>
<dbReference type="CDD" id="cd18787">
    <property type="entry name" value="SF2_C_DEAD"/>
    <property type="match status" value="1"/>
</dbReference>
<dbReference type="InterPro" id="IPR011545">
    <property type="entry name" value="DEAD/DEAH_box_helicase_dom"/>
</dbReference>
<gene>
    <name evidence="11" type="ORF">HRI96_02600</name>
</gene>
<sequence length="653" mass="71957">METEEISFEDLGLDEKTLVAVTKKGFETPSPIQILAIPRLLNGDANIIAKARTGTGKTAAFALPLIQELREQSDHVRALILEPTRELAVQTCTEIKSFVFDKYPRSAVVYGGASMGMQIKDLKRGAEIVVGTPGRIQDHLERGSLNIEKIDYFILDEGDEMLDMGFIEDIEAIFAKANPSSRILLFSATMPDPILKIAHKFMGEYEIIEEEGITEEPLLIDQKYWVVRENEKIEALVRLIDISPDFYGLVFTQTKVDADAVSRMLDERGYEASALHGDIPQLQREKILMRFRSKKTRVLVATDVAARGIDITGLSHVVNYSLPFDGATYVHRIGRTGRAGSSGCAVTFVRPDERRKLKFMQAAVRRASKGEMIEEEIPSVDAVIEAKRKRLFDEIKVSLGVSEPAEADSVRNGISERCGEDDLLGSVSDPSGAGGFNGGVSEATVLGDLNDPENPVKASFVFENLAEQLCSGISSNPKEILARVLENFYGKTLDRSRYGLISSVKSYGEGGQIRLFVQLGRRDGYNARSIADYFSNLLHIPGRMVDDIDISSSFSLVSLPVSAGKKVLEMSRKDKGLPHMHVDSKSGGGFVLNSRTGREGRAGRGKYGRAFPNDVRSPSGRAKRRAGKGLHKAEERKGGAELYKKKKSGEERF</sequence>
<dbReference type="Gene3D" id="3.30.70.330">
    <property type="match status" value="1"/>
</dbReference>
<dbReference type="SMART" id="SM00490">
    <property type="entry name" value="HELICc"/>
    <property type="match status" value="1"/>
</dbReference>
<dbReference type="SUPFAM" id="SSF52540">
    <property type="entry name" value="P-loop containing nucleoside triphosphate hydrolases"/>
    <property type="match status" value="1"/>
</dbReference>
<evidence type="ECO:0000256" key="6">
    <source>
        <dbReference type="PROSITE-ProRule" id="PRU00552"/>
    </source>
</evidence>
<dbReference type="Pfam" id="PF00271">
    <property type="entry name" value="Helicase_C"/>
    <property type="match status" value="1"/>
</dbReference>
<keyword evidence="2" id="KW-0378">Hydrolase</keyword>
<keyword evidence="3 11" id="KW-0347">Helicase</keyword>
<feature type="compositionally biased region" description="Basic residues" evidence="7">
    <location>
        <begin position="621"/>
        <end position="630"/>
    </location>
</feature>
<evidence type="ECO:0000256" key="5">
    <source>
        <dbReference type="ARBA" id="ARBA00038437"/>
    </source>
</evidence>
<dbReference type="InterPro" id="IPR027417">
    <property type="entry name" value="P-loop_NTPase"/>
</dbReference>
<dbReference type="CDD" id="cd00268">
    <property type="entry name" value="DEADc"/>
    <property type="match status" value="1"/>
</dbReference>
<evidence type="ECO:0000259" key="9">
    <source>
        <dbReference type="PROSITE" id="PS51194"/>
    </source>
</evidence>
<feature type="short sequence motif" description="Q motif" evidence="6">
    <location>
        <begin position="6"/>
        <end position="34"/>
    </location>
</feature>
<dbReference type="GO" id="GO:0016787">
    <property type="term" value="F:hydrolase activity"/>
    <property type="evidence" value="ECO:0007669"/>
    <property type="project" value="UniProtKB-KW"/>
</dbReference>
<dbReference type="Gene3D" id="3.40.50.300">
    <property type="entry name" value="P-loop containing nucleotide triphosphate hydrolases"/>
    <property type="match status" value="2"/>
</dbReference>
<dbReference type="EMBL" id="CP054257">
    <property type="protein sequence ID" value="QTQ12846.1"/>
    <property type="molecule type" value="Genomic_DNA"/>
</dbReference>
<evidence type="ECO:0000259" key="8">
    <source>
        <dbReference type="PROSITE" id="PS51192"/>
    </source>
</evidence>
<dbReference type="InterPro" id="IPR044742">
    <property type="entry name" value="DEAD/DEAH_RhlB"/>
</dbReference>
<dbReference type="InterPro" id="IPR050079">
    <property type="entry name" value="DEAD_box_RNA_helicase"/>
</dbReference>
<evidence type="ECO:0000256" key="7">
    <source>
        <dbReference type="SAM" id="MobiDB-lite"/>
    </source>
</evidence>
<reference evidence="11" key="1">
    <citation type="submission" date="2020-05" db="EMBL/GenBank/DDBJ databases">
        <authorList>
            <person name="Zeng H."/>
            <person name="Chan Y.K."/>
            <person name="Watt R.M."/>
        </authorList>
    </citation>
    <scope>NUCLEOTIDE SEQUENCE</scope>
    <source>
        <strain evidence="11">ATCC 700773</strain>
    </source>
</reference>
<dbReference type="PROSITE" id="PS51192">
    <property type="entry name" value="HELICASE_ATP_BIND_1"/>
    <property type="match status" value="1"/>
</dbReference>
<dbReference type="PROSITE" id="PS51194">
    <property type="entry name" value="HELICASE_CTER"/>
    <property type="match status" value="1"/>
</dbReference>
<organism evidence="11 12">
    <name type="scientific">Treponema parvum</name>
    <dbReference type="NCBI Taxonomy" id="138851"/>
    <lineage>
        <taxon>Bacteria</taxon>
        <taxon>Pseudomonadati</taxon>
        <taxon>Spirochaetota</taxon>
        <taxon>Spirochaetia</taxon>
        <taxon>Spirochaetales</taxon>
        <taxon>Treponemataceae</taxon>
        <taxon>Treponema</taxon>
    </lineage>
</organism>
<feature type="compositionally biased region" description="Basic and acidic residues" evidence="7">
    <location>
        <begin position="631"/>
        <end position="653"/>
    </location>
</feature>
<evidence type="ECO:0000256" key="2">
    <source>
        <dbReference type="ARBA" id="ARBA00022801"/>
    </source>
</evidence>
<protein>
    <submittedName>
        <fullName evidence="11">DEAD/DEAH box helicase</fullName>
    </submittedName>
</protein>
<feature type="region of interest" description="Disordered" evidence="7">
    <location>
        <begin position="577"/>
        <end position="653"/>
    </location>
</feature>
<dbReference type="AlphaFoldDB" id="A0A975F1R8"/>
<dbReference type="SMART" id="SM00487">
    <property type="entry name" value="DEXDc"/>
    <property type="match status" value="1"/>
</dbReference>
<dbReference type="PROSITE" id="PS51195">
    <property type="entry name" value="Q_MOTIF"/>
    <property type="match status" value="1"/>
</dbReference>
<proteinExistence type="inferred from homology"/>
<dbReference type="InterPro" id="IPR005580">
    <property type="entry name" value="DbpA/CsdA_RNA-bd_dom"/>
</dbReference>
<dbReference type="PANTHER" id="PTHR47959:SF1">
    <property type="entry name" value="ATP-DEPENDENT RNA HELICASE DBPA"/>
    <property type="match status" value="1"/>
</dbReference>
<dbReference type="Pfam" id="PF03880">
    <property type="entry name" value="DbpA"/>
    <property type="match status" value="1"/>
</dbReference>